<comment type="caution">
    <text evidence="2">The sequence shown here is derived from an EMBL/GenBank/DDBJ whole genome shotgun (WGS) entry which is preliminary data.</text>
</comment>
<sequence>MVAMVLGQSVTNNEVVRSSAGLSSRMFTLRRILHRDLQNVVPGKLVGVSETGLTFDSSNSIMVENAGPVIVSWDFSSNMIRRSEKSSDLDFEYSKLLMRGLKSWSLELLDIKKIFGFPFRSNETVRILCLWRGFLMLRSSDGSRGVVLVIVLVLFMALSGLTLMTIEVSSRGAVEASRMRSEYEAGFKAEEALYMVYDL</sequence>
<name>A0ABQ5KCA6_9EUKA</name>
<evidence type="ECO:0000256" key="1">
    <source>
        <dbReference type="SAM" id="Phobius"/>
    </source>
</evidence>
<accession>A0ABQ5KCA6</accession>
<reference evidence="2" key="1">
    <citation type="submission" date="2022-03" db="EMBL/GenBank/DDBJ databases">
        <title>Draft genome sequence of Aduncisulcus paluster, a free-living microaerophilic Fornicata.</title>
        <authorList>
            <person name="Yuyama I."/>
            <person name="Kume K."/>
            <person name="Tamura T."/>
            <person name="Inagaki Y."/>
            <person name="Hashimoto T."/>
        </authorList>
    </citation>
    <scope>NUCLEOTIDE SEQUENCE</scope>
    <source>
        <strain evidence="2">NY0171</strain>
    </source>
</reference>
<protein>
    <recommendedName>
        <fullName evidence="4">Type 4 fimbrial biogenesis protein PilX N-terminal domain-containing protein</fullName>
    </recommendedName>
</protein>
<keyword evidence="1" id="KW-0472">Membrane</keyword>
<evidence type="ECO:0000313" key="2">
    <source>
        <dbReference type="EMBL" id="GKT30176.1"/>
    </source>
</evidence>
<keyword evidence="1" id="KW-1133">Transmembrane helix</keyword>
<feature type="non-terminal residue" evidence="2">
    <location>
        <position position="1"/>
    </location>
</feature>
<keyword evidence="1" id="KW-0812">Transmembrane</keyword>
<gene>
    <name evidence="2" type="ORF">ADUPG1_001413</name>
</gene>
<keyword evidence="3" id="KW-1185">Reference proteome</keyword>
<feature type="non-terminal residue" evidence="2">
    <location>
        <position position="199"/>
    </location>
</feature>
<feature type="transmembrane region" description="Helical" evidence="1">
    <location>
        <begin position="145"/>
        <end position="166"/>
    </location>
</feature>
<proteinExistence type="predicted"/>
<evidence type="ECO:0000313" key="3">
    <source>
        <dbReference type="Proteomes" id="UP001057375"/>
    </source>
</evidence>
<evidence type="ECO:0008006" key="4">
    <source>
        <dbReference type="Google" id="ProtNLM"/>
    </source>
</evidence>
<dbReference type="EMBL" id="BQXS01001153">
    <property type="protein sequence ID" value="GKT30176.1"/>
    <property type="molecule type" value="Genomic_DNA"/>
</dbReference>
<organism evidence="2 3">
    <name type="scientific">Aduncisulcus paluster</name>
    <dbReference type="NCBI Taxonomy" id="2918883"/>
    <lineage>
        <taxon>Eukaryota</taxon>
        <taxon>Metamonada</taxon>
        <taxon>Carpediemonas-like organisms</taxon>
        <taxon>Aduncisulcus</taxon>
    </lineage>
</organism>
<dbReference type="Proteomes" id="UP001057375">
    <property type="component" value="Unassembled WGS sequence"/>
</dbReference>